<reference evidence="4" key="1">
    <citation type="journal article" date="2015" name="Nature">
        <title>Complex archaea that bridge the gap between prokaryotes and eukaryotes.</title>
        <authorList>
            <person name="Spang A."/>
            <person name="Saw J.H."/>
            <person name="Jorgensen S.L."/>
            <person name="Zaremba-Niedzwiedzka K."/>
            <person name="Martijn J."/>
            <person name="Lind A.E."/>
            <person name="van Eijk R."/>
            <person name="Schleper C."/>
            <person name="Guy L."/>
            <person name="Ettema T.J."/>
        </authorList>
    </citation>
    <scope>NUCLEOTIDE SEQUENCE</scope>
</reference>
<feature type="domain" description="Non-reducing end beta-L-arabinofuranosidase-like GH127 catalytic" evidence="1">
    <location>
        <begin position="40"/>
        <end position="442"/>
    </location>
</feature>
<dbReference type="EMBL" id="LAZR01004496">
    <property type="protein sequence ID" value="KKN08090.1"/>
    <property type="molecule type" value="Genomic_DNA"/>
</dbReference>
<dbReference type="Pfam" id="PF07944">
    <property type="entry name" value="Beta-AFase-like_GH127_cat"/>
    <property type="match status" value="1"/>
</dbReference>
<proteinExistence type="predicted"/>
<comment type="caution">
    <text evidence="4">The sequence shown here is derived from an EMBL/GenBank/DDBJ whole genome shotgun (WGS) entry which is preliminary data.</text>
</comment>
<dbReference type="InterPro" id="IPR008979">
    <property type="entry name" value="Galactose-bd-like_sf"/>
</dbReference>
<dbReference type="InterPro" id="IPR049049">
    <property type="entry name" value="Beta-AFase-like_GH127_C"/>
</dbReference>
<dbReference type="AlphaFoldDB" id="A0A0F9MLE9"/>
<feature type="domain" description="Non-reducing end beta-L-arabinofuranosidase-like GH127 C-terminal" evidence="3">
    <location>
        <begin position="566"/>
        <end position="658"/>
    </location>
</feature>
<dbReference type="Pfam" id="PF20736">
    <property type="entry name" value="Glyco_hydro127M"/>
    <property type="match status" value="1"/>
</dbReference>
<protein>
    <submittedName>
        <fullName evidence="4">Uncharacterized protein</fullName>
    </submittedName>
</protein>
<dbReference type="PANTHER" id="PTHR43465:SF2">
    <property type="entry name" value="DUF1680 DOMAIN PROTEIN (AFU_ORTHOLOGUE AFUA_1G08910)"/>
    <property type="match status" value="1"/>
</dbReference>
<dbReference type="SUPFAM" id="SSF48208">
    <property type="entry name" value="Six-hairpin glycosidases"/>
    <property type="match status" value="1"/>
</dbReference>
<dbReference type="InterPro" id="IPR012878">
    <property type="entry name" value="Beta-AFase-like_GH127_cat"/>
</dbReference>
<organism evidence="4">
    <name type="scientific">marine sediment metagenome</name>
    <dbReference type="NCBI Taxonomy" id="412755"/>
    <lineage>
        <taxon>unclassified sequences</taxon>
        <taxon>metagenomes</taxon>
        <taxon>ecological metagenomes</taxon>
    </lineage>
</organism>
<accession>A0A0F9MLE9</accession>
<dbReference type="SUPFAM" id="SSF49785">
    <property type="entry name" value="Galactose-binding domain-like"/>
    <property type="match status" value="1"/>
</dbReference>
<dbReference type="Gene3D" id="2.60.120.260">
    <property type="entry name" value="Galactose-binding domain-like"/>
    <property type="match status" value="1"/>
</dbReference>
<dbReference type="Gene3D" id="1.50.10.20">
    <property type="match status" value="1"/>
</dbReference>
<gene>
    <name evidence="4" type="ORF">LCGC14_1060280</name>
</gene>
<name>A0A0F9MLE9_9ZZZZ</name>
<sequence length="783" mass="87342">MGVLSKNVMAGVVAAAIVATCGRAAEAKVDYPVRPVAFTQVAIDDAFWGKRLATSRDVTIPACFKRCEETGRIDNFAIAGGMMEGFYRGARYNDSDLYKVIEGAAYQLSVNADLKLGGYLDDVITKIAAAQEDDGYLSTLRTITPELDIAKTRETPQHQLDMYGKPRWGRCDHGHELYCVGHMYEAAVAHYQATGKESLLDVAIKNADLICRTFGPKKGQIRNVPGHQEIEIGLVKLYRLTGDRKYLDMAKFFLDERGRYNGRTVHSHNNSITYCQDDKPVVEQTEPHGHVVRAVYMYSAMADIAALTGDGRYTKAVDAIWNNIVSKRLYLIGSMGVHGYLEGFGPDYVLPNLHAYNETCATVGTALLNLRLFLLHKDAKYIDVLERNIYNGVLSGVSLKGDEFFYPNPLASDGANNKHVRRPWFKTACCPSNIARFMPSLPGYIYAHTDDELYVNLYVGSTADIKLDDRKVTIRQKTGYPFDGRIGIELAPEEPSEFAVMLRIPGWSRNRPVPGDLYRYATDSDAEVSLAVNGRKVSTATEKGYVRIRRRWKKGDVIKLNLPMPIRRVLAHPKVADNAGYVAVERGPLVYCAEWVDNDGRALDLVLADDVKLTAEHHKDLLGGLTVIEGKTADGGTLTLIPYYAWAHRGGGEMAVWLSRTWRPFIASNSETYSSGSHFSWGMYRTNTRWIQQNFRKARQISSVEVKWYDDEAAGGMNRVPRSWKVLYRDSEGWKPVADASRGGIARDQFSKVTFQPVTATALRVDVRPQPDVAAGIAGWKVE</sequence>
<dbReference type="InterPro" id="IPR008928">
    <property type="entry name" value="6-hairpin_glycosidase_sf"/>
</dbReference>
<evidence type="ECO:0000259" key="2">
    <source>
        <dbReference type="Pfam" id="PF20736"/>
    </source>
</evidence>
<dbReference type="PANTHER" id="PTHR43465">
    <property type="entry name" value="DUF1680 DOMAIN PROTEIN (AFU_ORTHOLOGUE AFUA_1G08910)"/>
    <property type="match status" value="1"/>
</dbReference>
<dbReference type="GO" id="GO:0005975">
    <property type="term" value="P:carbohydrate metabolic process"/>
    <property type="evidence" value="ECO:0007669"/>
    <property type="project" value="InterPro"/>
</dbReference>
<evidence type="ECO:0000313" key="4">
    <source>
        <dbReference type="EMBL" id="KKN08090.1"/>
    </source>
</evidence>
<evidence type="ECO:0000259" key="1">
    <source>
        <dbReference type="Pfam" id="PF07944"/>
    </source>
</evidence>
<dbReference type="InterPro" id="IPR049046">
    <property type="entry name" value="Beta-AFase-like_GH127_middle"/>
</dbReference>
<feature type="domain" description="Non-reducing end beta-L-arabinofuranosidase-like GH127 middle" evidence="2">
    <location>
        <begin position="453"/>
        <end position="564"/>
    </location>
</feature>
<dbReference type="Pfam" id="PF20737">
    <property type="entry name" value="Glyco_hydro127C"/>
    <property type="match status" value="1"/>
</dbReference>
<dbReference type="InterPro" id="IPR049174">
    <property type="entry name" value="Beta-AFase-like"/>
</dbReference>
<evidence type="ECO:0000259" key="3">
    <source>
        <dbReference type="Pfam" id="PF20737"/>
    </source>
</evidence>